<dbReference type="GeneID" id="78571850"/>
<organism evidence="3 5">
    <name type="scientific">Prevotella pallens</name>
    <dbReference type="NCBI Taxonomy" id="60133"/>
    <lineage>
        <taxon>Bacteria</taxon>
        <taxon>Pseudomonadati</taxon>
        <taxon>Bacteroidota</taxon>
        <taxon>Bacteroidia</taxon>
        <taxon>Bacteroidales</taxon>
        <taxon>Prevotellaceae</taxon>
        <taxon>Prevotella</taxon>
    </lineage>
</organism>
<dbReference type="InterPro" id="IPR036390">
    <property type="entry name" value="WH_DNA-bd_sf"/>
</dbReference>
<dbReference type="PANTHER" id="PTHR33164">
    <property type="entry name" value="TRANSCRIPTIONAL REGULATOR, MARR FAMILY"/>
    <property type="match status" value="1"/>
</dbReference>
<dbReference type="RefSeq" id="WP_006045743.1">
    <property type="nucleotide sequence ID" value="NZ_CAMSPR010000027.1"/>
</dbReference>
<dbReference type="AlphaFoldDB" id="A0A379G9M2"/>
<dbReference type="PANTHER" id="PTHR33164:SF43">
    <property type="entry name" value="HTH-TYPE TRANSCRIPTIONAL REPRESSOR YETL"/>
    <property type="match status" value="1"/>
</dbReference>
<dbReference type="SMART" id="SM00347">
    <property type="entry name" value="HTH_MARR"/>
    <property type="match status" value="1"/>
</dbReference>
<feature type="domain" description="HTH marR-type" evidence="1">
    <location>
        <begin position="1"/>
        <end position="120"/>
    </location>
</feature>
<evidence type="ECO:0000259" key="1">
    <source>
        <dbReference type="PROSITE" id="PS50995"/>
    </source>
</evidence>
<sequence length="120" mass="13633">MDNNCIHKVHSIFRAVIEFERALENTFNININELMLLCMLANKESLLAGEIASEMGLTRSNASKVIAALERKGYLERHTCKHDSRCQRCRITESGLQQMEHINCKTFPAPPNLAAFLTQK</sequence>
<reference evidence="2 4" key="1">
    <citation type="submission" date="2018-06" db="EMBL/GenBank/DDBJ databases">
        <title>Genomic Encyclopedia of Archaeal and Bacterial Type Strains, Phase II (KMG-II): from individual species to whole genera.</title>
        <authorList>
            <person name="Goeker M."/>
        </authorList>
    </citation>
    <scope>NUCLEOTIDE SEQUENCE [LARGE SCALE GENOMIC DNA]</scope>
    <source>
        <strain evidence="2 4">DSM 18710</strain>
    </source>
</reference>
<accession>A0A379G9M2</accession>
<reference evidence="3 5" key="2">
    <citation type="submission" date="2018-06" db="EMBL/GenBank/DDBJ databases">
        <authorList>
            <consortium name="Pathogen Informatics"/>
            <person name="Doyle S."/>
        </authorList>
    </citation>
    <scope>NUCLEOTIDE SEQUENCE [LARGE SCALE GENOMIC DNA]</scope>
    <source>
        <strain evidence="3 5">NCTC13043</strain>
    </source>
</reference>
<dbReference type="EMBL" id="UGTP01000003">
    <property type="protein sequence ID" value="SUC37734.1"/>
    <property type="molecule type" value="Genomic_DNA"/>
</dbReference>
<dbReference type="EMBL" id="QLTQ01000017">
    <property type="protein sequence ID" value="RAS44309.1"/>
    <property type="molecule type" value="Genomic_DNA"/>
</dbReference>
<protein>
    <submittedName>
        <fullName evidence="2">MarR family protein</fullName>
    </submittedName>
    <submittedName>
        <fullName evidence="3">Transcriptional repressor MprA</fullName>
    </submittedName>
</protein>
<keyword evidence="4" id="KW-1185">Reference proteome</keyword>
<dbReference type="InterPro" id="IPR036388">
    <property type="entry name" value="WH-like_DNA-bd_sf"/>
</dbReference>
<dbReference type="InterPro" id="IPR039422">
    <property type="entry name" value="MarR/SlyA-like"/>
</dbReference>
<dbReference type="Proteomes" id="UP000249852">
    <property type="component" value="Unassembled WGS sequence"/>
</dbReference>
<gene>
    <name evidence="2" type="ORF">BC673_11738</name>
    <name evidence="3" type="ORF">NCTC13043_02230</name>
</gene>
<evidence type="ECO:0000313" key="5">
    <source>
        <dbReference type="Proteomes" id="UP000254235"/>
    </source>
</evidence>
<evidence type="ECO:0000313" key="3">
    <source>
        <dbReference type="EMBL" id="SUC37734.1"/>
    </source>
</evidence>
<dbReference type="Gene3D" id="1.10.10.10">
    <property type="entry name" value="Winged helix-like DNA-binding domain superfamily/Winged helix DNA-binding domain"/>
    <property type="match status" value="1"/>
</dbReference>
<dbReference type="GO" id="GO:0003700">
    <property type="term" value="F:DNA-binding transcription factor activity"/>
    <property type="evidence" value="ECO:0007669"/>
    <property type="project" value="InterPro"/>
</dbReference>
<dbReference type="GO" id="GO:0006950">
    <property type="term" value="P:response to stress"/>
    <property type="evidence" value="ECO:0007669"/>
    <property type="project" value="TreeGrafter"/>
</dbReference>
<dbReference type="SUPFAM" id="SSF46785">
    <property type="entry name" value="Winged helix' DNA-binding domain"/>
    <property type="match status" value="1"/>
</dbReference>
<dbReference type="OrthoDB" id="1095207at2"/>
<dbReference type="PROSITE" id="PS50995">
    <property type="entry name" value="HTH_MARR_2"/>
    <property type="match status" value="1"/>
</dbReference>
<dbReference type="PRINTS" id="PR00598">
    <property type="entry name" value="HTHMARR"/>
</dbReference>
<dbReference type="Pfam" id="PF01047">
    <property type="entry name" value="MarR"/>
    <property type="match status" value="1"/>
</dbReference>
<dbReference type="Proteomes" id="UP000254235">
    <property type="component" value="Unassembled WGS sequence"/>
</dbReference>
<evidence type="ECO:0000313" key="2">
    <source>
        <dbReference type="EMBL" id="RAS44309.1"/>
    </source>
</evidence>
<proteinExistence type="predicted"/>
<dbReference type="InterPro" id="IPR000835">
    <property type="entry name" value="HTH_MarR-typ"/>
</dbReference>
<name>A0A379G9M2_9BACT</name>
<evidence type="ECO:0000313" key="4">
    <source>
        <dbReference type="Proteomes" id="UP000249852"/>
    </source>
</evidence>